<name>A0ABP8UG59_9ACTN</name>
<dbReference type="Proteomes" id="UP001501442">
    <property type="component" value="Unassembled WGS sequence"/>
</dbReference>
<gene>
    <name evidence="1" type="ORF">GCM10023196_055950</name>
</gene>
<organism evidence="1 2">
    <name type="scientific">Actinoallomurus vinaceus</name>
    <dbReference type="NCBI Taxonomy" id="1080074"/>
    <lineage>
        <taxon>Bacteria</taxon>
        <taxon>Bacillati</taxon>
        <taxon>Actinomycetota</taxon>
        <taxon>Actinomycetes</taxon>
        <taxon>Streptosporangiales</taxon>
        <taxon>Thermomonosporaceae</taxon>
        <taxon>Actinoallomurus</taxon>
    </lineage>
</organism>
<sequence>MEFEEGVVYDVFGRCLVTDHEHAETDQAGRMLAVQRGDRARGLW</sequence>
<keyword evidence="2" id="KW-1185">Reference proteome</keyword>
<evidence type="ECO:0000313" key="2">
    <source>
        <dbReference type="Proteomes" id="UP001501442"/>
    </source>
</evidence>
<evidence type="ECO:0000313" key="1">
    <source>
        <dbReference type="EMBL" id="GAA4630469.1"/>
    </source>
</evidence>
<dbReference type="EMBL" id="BAABHK010000008">
    <property type="protein sequence ID" value="GAA4630469.1"/>
    <property type="molecule type" value="Genomic_DNA"/>
</dbReference>
<proteinExistence type="predicted"/>
<comment type="caution">
    <text evidence="1">The sequence shown here is derived from an EMBL/GenBank/DDBJ whole genome shotgun (WGS) entry which is preliminary data.</text>
</comment>
<protein>
    <submittedName>
        <fullName evidence="1">Uncharacterized protein</fullName>
    </submittedName>
</protein>
<accession>A0ABP8UG59</accession>
<reference evidence="2" key="1">
    <citation type="journal article" date="2019" name="Int. J. Syst. Evol. Microbiol.">
        <title>The Global Catalogue of Microorganisms (GCM) 10K type strain sequencing project: providing services to taxonomists for standard genome sequencing and annotation.</title>
        <authorList>
            <consortium name="The Broad Institute Genomics Platform"/>
            <consortium name="The Broad Institute Genome Sequencing Center for Infectious Disease"/>
            <person name="Wu L."/>
            <person name="Ma J."/>
        </authorList>
    </citation>
    <scope>NUCLEOTIDE SEQUENCE [LARGE SCALE GENOMIC DNA]</scope>
    <source>
        <strain evidence="2">JCM 17939</strain>
    </source>
</reference>